<keyword evidence="2" id="KW-1133">Transmembrane helix</keyword>
<feature type="region of interest" description="Disordered" evidence="1">
    <location>
        <begin position="34"/>
        <end position="137"/>
    </location>
</feature>
<dbReference type="AlphaFoldDB" id="A0A8T0EKY5"/>
<evidence type="ECO:0000313" key="4">
    <source>
        <dbReference type="EMBL" id="KAF8774567.1"/>
    </source>
</evidence>
<dbReference type="EMBL" id="JABXBU010002227">
    <property type="protein sequence ID" value="KAF8774567.1"/>
    <property type="molecule type" value="Genomic_DNA"/>
</dbReference>
<feature type="compositionally biased region" description="Polar residues" evidence="1">
    <location>
        <begin position="209"/>
        <end position="222"/>
    </location>
</feature>
<dbReference type="Proteomes" id="UP000807504">
    <property type="component" value="Unassembled WGS sequence"/>
</dbReference>
<feature type="compositionally biased region" description="Polar residues" evidence="1">
    <location>
        <begin position="119"/>
        <end position="130"/>
    </location>
</feature>
<feature type="compositionally biased region" description="Polar residues" evidence="1">
    <location>
        <begin position="96"/>
        <end position="109"/>
    </location>
</feature>
<sequence>MNASAEYSQVQNRKEFAAVLNEGLLMQSKWIRSEKSFSESESSAPSVPKHGRSAGGSSETLPRSRGISTGFLLPRKANTLQRVGSCAGPKPPTPVRRSSSITTSASQGKISEASVLSKPESSAQSMSSGAGETRYSPNLREFKRSHSTLSSPQEKFGHTLRHVEIGNLSEKSNSSSSLNKEASNSENNIVTDVSDSRARLIHDLNSVMQQRKSTLKKQTSQGDPPVVPPRNTSKQEQNGSKSNEHFASVDNALYGRFTKKEKTPHTFNAKPVHSQELQKQFHQKPRLKECLSQGDLFHCSKDWDQPFKHKNGNDVPDNDRLLKRSFVAALNARLAEHQRIESQTDDKPHIAPWLKNDKNYLTWNSGFHRLTPQVSLMDQIKQGTRLRRVTCNDRSSPPVALVLAADDAQKKIEHVRRFHCVFSNDSPMQTILNQLKMKLSEDHKSLVLSGWGMFIVRKPLLLSLAAWFFTYAVIIAQFFNVPAQDP</sequence>
<reference evidence="4" key="1">
    <citation type="journal article" date="2020" name="bioRxiv">
        <title>Chromosome-level reference genome of the European wasp spider Argiope bruennichi: a resource for studies on range expansion and evolutionary adaptation.</title>
        <authorList>
            <person name="Sheffer M.M."/>
            <person name="Hoppe A."/>
            <person name="Krehenwinkel H."/>
            <person name="Uhl G."/>
            <person name="Kuss A.W."/>
            <person name="Jensen L."/>
            <person name="Jensen C."/>
            <person name="Gillespie R.G."/>
            <person name="Hoff K.J."/>
            <person name="Prost S."/>
        </authorList>
    </citation>
    <scope>NUCLEOTIDE SEQUENCE</scope>
</reference>
<feature type="domain" description="WH2" evidence="3">
    <location>
        <begin position="372"/>
        <end position="389"/>
    </location>
</feature>
<dbReference type="PROSITE" id="PS51082">
    <property type="entry name" value="WH2"/>
    <property type="match status" value="1"/>
</dbReference>
<name>A0A8T0EKY5_ARGBR</name>
<protein>
    <recommendedName>
        <fullName evidence="3">WH2 domain-containing protein</fullName>
    </recommendedName>
</protein>
<dbReference type="GO" id="GO:0003779">
    <property type="term" value="F:actin binding"/>
    <property type="evidence" value="ECO:0007669"/>
    <property type="project" value="InterPro"/>
</dbReference>
<keyword evidence="5" id="KW-1185">Reference proteome</keyword>
<reference evidence="4" key="2">
    <citation type="submission" date="2020-06" db="EMBL/GenBank/DDBJ databases">
        <authorList>
            <person name="Sheffer M."/>
        </authorList>
    </citation>
    <scope>NUCLEOTIDE SEQUENCE</scope>
</reference>
<evidence type="ECO:0000259" key="3">
    <source>
        <dbReference type="PROSITE" id="PS51082"/>
    </source>
</evidence>
<dbReference type="InterPro" id="IPR003124">
    <property type="entry name" value="WH2_dom"/>
</dbReference>
<keyword evidence="2" id="KW-0812">Transmembrane</keyword>
<proteinExistence type="predicted"/>
<gene>
    <name evidence="4" type="ORF">HNY73_017101</name>
</gene>
<evidence type="ECO:0000256" key="1">
    <source>
        <dbReference type="SAM" id="MobiDB-lite"/>
    </source>
</evidence>
<comment type="caution">
    <text evidence="4">The sequence shown here is derived from an EMBL/GenBank/DDBJ whole genome shotgun (WGS) entry which is preliminary data.</text>
</comment>
<feature type="region of interest" description="Disordered" evidence="1">
    <location>
        <begin position="209"/>
        <end position="247"/>
    </location>
</feature>
<feature type="compositionally biased region" description="Low complexity" evidence="1">
    <location>
        <begin position="168"/>
        <end position="188"/>
    </location>
</feature>
<organism evidence="4 5">
    <name type="scientific">Argiope bruennichi</name>
    <name type="common">Wasp spider</name>
    <name type="synonym">Aranea bruennichi</name>
    <dbReference type="NCBI Taxonomy" id="94029"/>
    <lineage>
        <taxon>Eukaryota</taxon>
        <taxon>Metazoa</taxon>
        <taxon>Ecdysozoa</taxon>
        <taxon>Arthropoda</taxon>
        <taxon>Chelicerata</taxon>
        <taxon>Arachnida</taxon>
        <taxon>Araneae</taxon>
        <taxon>Araneomorphae</taxon>
        <taxon>Entelegynae</taxon>
        <taxon>Araneoidea</taxon>
        <taxon>Araneidae</taxon>
        <taxon>Argiope</taxon>
    </lineage>
</organism>
<feature type="transmembrane region" description="Helical" evidence="2">
    <location>
        <begin position="460"/>
        <end position="479"/>
    </location>
</feature>
<feature type="region of interest" description="Disordered" evidence="1">
    <location>
        <begin position="168"/>
        <end position="194"/>
    </location>
</feature>
<feature type="compositionally biased region" description="Polar residues" evidence="1">
    <location>
        <begin position="230"/>
        <end position="241"/>
    </location>
</feature>
<accession>A0A8T0EKY5</accession>
<keyword evidence="2" id="KW-0472">Membrane</keyword>
<evidence type="ECO:0000313" key="5">
    <source>
        <dbReference type="Proteomes" id="UP000807504"/>
    </source>
</evidence>
<evidence type="ECO:0000256" key="2">
    <source>
        <dbReference type="SAM" id="Phobius"/>
    </source>
</evidence>